<feature type="transmembrane region" description="Helical" evidence="9">
    <location>
        <begin position="349"/>
        <end position="369"/>
    </location>
</feature>
<dbReference type="InterPro" id="IPR006153">
    <property type="entry name" value="Cation/H_exchanger_TM"/>
</dbReference>
<evidence type="ECO:0000256" key="1">
    <source>
        <dbReference type="ARBA" id="ARBA00004651"/>
    </source>
</evidence>
<feature type="transmembrane region" description="Helical" evidence="9">
    <location>
        <begin position="311"/>
        <end position="337"/>
    </location>
</feature>
<evidence type="ECO:0000259" key="10">
    <source>
        <dbReference type="Pfam" id="PF00999"/>
    </source>
</evidence>
<feature type="domain" description="Cation/H+ exchanger transmembrane" evidence="10">
    <location>
        <begin position="25"/>
        <end position="404"/>
    </location>
</feature>
<gene>
    <name evidence="11" type="ORF">CRIB_265</name>
</gene>
<evidence type="ECO:0000256" key="9">
    <source>
        <dbReference type="SAM" id="Phobius"/>
    </source>
</evidence>
<dbReference type="InterPro" id="IPR038770">
    <property type="entry name" value="Na+/solute_symporter_sf"/>
</dbReference>
<keyword evidence="7" id="KW-0406">Ion transport</keyword>
<dbReference type="AlphaFoldDB" id="A0A1V1HYH5"/>
<dbReference type="KEGG" id="ril:CRIB_265"/>
<feature type="transmembrane region" description="Helical" evidence="9">
    <location>
        <begin position="238"/>
        <end position="261"/>
    </location>
</feature>
<dbReference type="Pfam" id="PF00999">
    <property type="entry name" value="Na_H_Exchanger"/>
    <property type="match status" value="1"/>
</dbReference>
<evidence type="ECO:0000256" key="4">
    <source>
        <dbReference type="ARBA" id="ARBA00022475"/>
    </source>
</evidence>
<feature type="transmembrane region" description="Helical" evidence="9">
    <location>
        <begin position="122"/>
        <end position="143"/>
    </location>
</feature>
<dbReference type="Gene3D" id="1.20.1530.20">
    <property type="match status" value="1"/>
</dbReference>
<dbReference type="GO" id="GO:0015297">
    <property type="term" value="F:antiporter activity"/>
    <property type="evidence" value="ECO:0007669"/>
    <property type="project" value="UniProtKB-KW"/>
</dbReference>
<comment type="subcellular location">
    <subcellularLocation>
        <location evidence="1">Cell membrane</location>
        <topology evidence="1">Multi-pass membrane protein</topology>
    </subcellularLocation>
</comment>
<feature type="transmembrane region" description="Helical" evidence="9">
    <location>
        <begin position="195"/>
        <end position="217"/>
    </location>
</feature>
<feature type="transmembrane region" description="Helical" evidence="9">
    <location>
        <begin position="97"/>
        <end position="116"/>
    </location>
</feature>
<keyword evidence="6 9" id="KW-1133">Transmembrane helix</keyword>
<evidence type="ECO:0000256" key="3">
    <source>
        <dbReference type="ARBA" id="ARBA00022449"/>
    </source>
</evidence>
<keyword evidence="2" id="KW-0813">Transport</keyword>
<name>A0A1V1HYH5_9FIRM</name>
<evidence type="ECO:0000313" key="11">
    <source>
        <dbReference type="EMBL" id="CED93022.1"/>
    </source>
</evidence>
<reference evidence="11 12" key="1">
    <citation type="submission" date="2014-04" db="EMBL/GenBank/DDBJ databases">
        <authorList>
            <person name="Hornung B.V."/>
        </authorList>
    </citation>
    <scope>NUCLEOTIDE SEQUENCE [LARGE SCALE GENOMIC DNA]</scope>
    <source>
        <strain evidence="11 12">CRIB</strain>
    </source>
</reference>
<evidence type="ECO:0000313" key="12">
    <source>
        <dbReference type="Proteomes" id="UP000245622"/>
    </source>
</evidence>
<sequence length="423" mass="45270">MENTVEAIATNNLLLIFAAIAITGIVLGKLSEIIKLPDVILYLLAGIIIGPSLLNLISVQAFPIENNLILTFGSAFILFEGGKEINLRVLNKVKISVGMLATVGVVISALTVGLVSSKVFGLPILTALLLGSVIASTDPAALIPVFKQVTIKDKIKQTVVSESAFNDAVGAILVSTLLAVVTSGEFSAMESIKELVISTAVGISTGIIVGYILTALVSDKRVGIFHSYAPIMSVLKVALAYEIATMLHGSGYMAVFIAGLISGNKKLFGLWIPEIDFNSDHCFSENIGSLARMAIFVVLGTQVNLEALAKYWAPSLLIVIVLMFIARPLVILVSTLFDKNAKWTFKEKLFMMWVRETGVIPAALSGIIVSMKVPGYEIISSVVFMTILITLIVQASTTKFVAKKLGVLEEEEENKAEVLNIIA</sequence>
<dbReference type="RefSeq" id="WP_180702773.1">
    <property type="nucleotide sequence ID" value="NZ_LN555523.1"/>
</dbReference>
<feature type="transmembrane region" description="Helical" evidence="9">
    <location>
        <begin position="12"/>
        <end position="28"/>
    </location>
</feature>
<evidence type="ECO:0000256" key="8">
    <source>
        <dbReference type="ARBA" id="ARBA00023136"/>
    </source>
</evidence>
<dbReference type="PANTHER" id="PTHR32507">
    <property type="entry name" value="NA(+)/H(+) ANTIPORTER 1"/>
    <property type="match status" value="1"/>
</dbReference>
<evidence type="ECO:0000256" key="7">
    <source>
        <dbReference type="ARBA" id="ARBA00023065"/>
    </source>
</evidence>
<keyword evidence="3" id="KW-0050">Antiport</keyword>
<keyword evidence="12" id="KW-1185">Reference proteome</keyword>
<dbReference type="GO" id="GO:1902600">
    <property type="term" value="P:proton transmembrane transport"/>
    <property type="evidence" value="ECO:0007669"/>
    <property type="project" value="InterPro"/>
</dbReference>
<feature type="transmembrane region" description="Helical" evidence="9">
    <location>
        <begin position="164"/>
        <end position="183"/>
    </location>
</feature>
<keyword evidence="8 9" id="KW-0472">Membrane</keyword>
<dbReference type="GO" id="GO:0005886">
    <property type="term" value="C:plasma membrane"/>
    <property type="evidence" value="ECO:0007669"/>
    <property type="project" value="UniProtKB-SubCell"/>
</dbReference>
<evidence type="ECO:0000256" key="5">
    <source>
        <dbReference type="ARBA" id="ARBA00022692"/>
    </source>
</evidence>
<accession>A0A1V1HYH5</accession>
<organism evidence="11 12">
    <name type="scientific">Romboutsia ilealis</name>
    <dbReference type="NCBI Taxonomy" id="1115758"/>
    <lineage>
        <taxon>Bacteria</taxon>
        <taxon>Bacillati</taxon>
        <taxon>Bacillota</taxon>
        <taxon>Clostridia</taxon>
        <taxon>Peptostreptococcales</taxon>
        <taxon>Peptostreptococcaceae</taxon>
        <taxon>Romboutsia</taxon>
    </lineage>
</organism>
<proteinExistence type="predicted"/>
<evidence type="ECO:0000256" key="2">
    <source>
        <dbReference type="ARBA" id="ARBA00022448"/>
    </source>
</evidence>
<evidence type="ECO:0000256" key="6">
    <source>
        <dbReference type="ARBA" id="ARBA00022989"/>
    </source>
</evidence>
<protein>
    <submittedName>
        <fullName evidence="11">Na+/H+ antiporter</fullName>
    </submittedName>
</protein>
<dbReference type="GeneID" id="82204441"/>
<feature type="transmembrane region" description="Helical" evidence="9">
    <location>
        <begin position="40"/>
        <end position="62"/>
    </location>
</feature>
<dbReference type="Proteomes" id="UP000245622">
    <property type="component" value="Chromosome 1"/>
</dbReference>
<feature type="transmembrane region" description="Helical" evidence="9">
    <location>
        <begin position="375"/>
        <end position="395"/>
    </location>
</feature>
<keyword evidence="4" id="KW-1003">Cell membrane</keyword>
<dbReference type="PANTHER" id="PTHR32507:SF0">
    <property type="entry name" value="NA(+)_H(+) ANTIPORTER 2-RELATED"/>
    <property type="match status" value="1"/>
</dbReference>
<keyword evidence="5 9" id="KW-0812">Transmembrane</keyword>
<dbReference type="EMBL" id="LN555523">
    <property type="protein sequence ID" value="CED93022.1"/>
    <property type="molecule type" value="Genomic_DNA"/>
</dbReference>